<keyword evidence="2" id="KW-0812">Transmembrane</keyword>
<sequence>MCAASNTDGKSGSAGPEGPADDALGAPGEDRGRTDIDHDELFDLLSNRRRRFAIHYLKQRPGERVGMGELSRWVAAWEKGVEPEALDYDERKTVHNSLYQHHVPRLDDAALVDYDANRGTVRLTDAGRDVDLYLEAVTGGEVPWAAYFILLSVLGIFAVLGAGTGFLPQVEMGAVWGVGVAVGFLVSSLVFLYDMRTRMRLGCDGPPPEVMRSGAAADADGD</sequence>
<feature type="domain" description="DUF7344" evidence="3">
    <location>
        <begin position="42"/>
        <end position="122"/>
    </location>
</feature>
<evidence type="ECO:0000256" key="2">
    <source>
        <dbReference type="SAM" id="Phobius"/>
    </source>
</evidence>
<gene>
    <name evidence="4" type="ORF">DP107_15905</name>
</gene>
<evidence type="ECO:0000313" key="4">
    <source>
        <dbReference type="EMBL" id="TSD09393.1"/>
    </source>
</evidence>
<dbReference type="AlphaFoldDB" id="A0A554MWB3"/>
<feature type="transmembrane region" description="Helical" evidence="2">
    <location>
        <begin position="173"/>
        <end position="193"/>
    </location>
</feature>
<dbReference type="OrthoDB" id="331021at2157"/>
<dbReference type="InterPro" id="IPR055768">
    <property type="entry name" value="DUF7344"/>
</dbReference>
<dbReference type="RefSeq" id="WP_144263129.1">
    <property type="nucleotide sequence ID" value="NZ_QMDX01000013.1"/>
</dbReference>
<keyword evidence="2" id="KW-1133">Transmembrane helix</keyword>
<dbReference type="Proteomes" id="UP000319894">
    <property type="component" value="Unassembled WGS sequence"/>
</dbReference>
<dbReference type="Pfam" id="PF24035">
    <property type="entry name" value="DUF7344"/>
    <property type="match status" value="1"/>
</dbReference>
<feature type="transmembrane region" description="Helical" evidence="2">
    <location>
        <begin position="144"/>
        <end position="167"/>
    </location>
</feature>
<name>A0A554MWB3_9EURY</name>
<accession>A0A554MWB3</accession>
<evidence type="ECO:0000259" key="3">
    <source>
        <dbReference type="Pfam" id="PF24035"/>
    </source>
</evidence>
<dbReference type="EMBL" id="QMDX01000013">
    <property type="protein sequence ID" value="TSD09393.1"/>
    <property type="molecule type" value="Genomic_DNA"/>
</dbReference>
<organism evidence="4 5">
    <name type="scientific">Haloglomus irregulare</name>
    <dbReference type="NCBI Taxonomy" id="2234134"/>
    <lineage>
        <taxon>Archaea</taxon>
        <taxon>Methanobacteriati</taxon>
        <taxon>Methanobacteriota</taxon>
        <taxon>Stenosarchaea group</taxon>
        <taxon>Halobacteria</taxon>
        <taxon>Halobacteriales</taxon>
        <taxon>Natronomonadaceae</taxon>
        <taxon>Haloglomus</taxon>
    </lineage>
</organism>
<dbReference type="InParanoid" id="A0A554MWB3"/>
<keyword evidence="5" id="KW-1185">Reference proteome</keyword>
<protein>
    <recommendedName>
        <fullName evidence="3">DUF7344 domain-containing protein</fullName>
    </recommendedName>
</protein>
<feature type="compositionally biased region" description="Polar residues" evidence="1">
    <location>
        <begin position="1"/>
        <end position="10"/>
    </location>
</feature>
<keyword evidence="2" id="KW-0472">Membrane</keyword>
<comment type="caution">
    <text evidence="4">The sequence shown here is derived from an EMBL/GenBank/DDBJ whole genome shotgun (WGS) entry which is preliminary data.</text>
</comment>
<reference evidence="4 5" key="1">
    <citation type="submission" date="2018-06" db="EMBL/GenBank/DDBJ databases">
        <title>Natronomonas sp. F16-60 a new haloarchaeon isolated from a solar saltern of Isla Cristina, Huelva, Spain.</title>
        <authorList>
            <person name="Duran-Viseras A."/>
            <person name="Sanchez-Porro C."/>
            <person name="Ventosa A."/>
        </authorList>
    </citation>
    <scope>NUCLEOTIDE SEQUENCE [LARGE SCALE GENOMIC DNA]</scope>
    <source>
        <strain evidence="4 5">F16-60</strain>
    </source>
</reference>
<proteinExistence type="predicted"/>
<evidence type="ECO:0000313" key="5">
    <source>
        <dbReference type="Proteomes" id="UP000319894"/>
    </source>
</evidence>
<evidence type="ECO:0000256" key="1">
    <source>
        <dbReference type="SAM" id="MobiDB-lite"/>
    </source>
</evidence>
<feature type="region of interest" description="Disordered" evidence="1">
    <location>
        <begin position="1"/>
        <end position="35"/>
    </location>
</feature>